<dbReference type="GO" id="GO:0005886">
    <property type="term" value="C:plasma membrane"/>
    <property type="evidence" value="ECO:0007669"/>
    <property type="project" value="TreeGrafter"/>
</dbReference>
<evidence type="ECO:0000259" key="1">
    <source>
        <dbReference type="PROSITE" id="PS50887"/>
    </source>
</evidence>
<dbReference type="AlphaFoldDB" id="A0A645EUG6"/>
<dbReference type="SUPFAM" id="SSF55073">
    <property type="entry name" value="Nucleotide cyclase"/>
    <property type="match status" value="1"/>
</dbReference>
<dbReference type="InterPro" id="IPR029787">
    <property type="entry name" value="Nucleotide_cyclase"/>
</dbReference>
<evidence type="ECO:0000313" key="2">
    <source>
        <dbReference type="EMBL" id="MPN04134.1"/>
    </source>
</evidence>
<dbReference type="Gene3D" id="3.30.70.270">
    <property type="match status" value="1"/>
</dbReference>
<comment type="caution">
    <text evidence="2">The sequence shown here is derived from an EMBL/GenBank/DDBJ whole genome shotgun (WGS) entry which is preliminary data.</text>
</comment>
<dbReference type="PROSITE" id="PS50887">
    <property type="entry name" value="GGDEF"/>
    <property type="match status" value="1"/>
</dbReference>
<dbReference type="PANTHER" id="PTHR45138:SF23">
    <property type="entry name" value="SIGNALING PROTEIN"/>
    <property type="match status" value="1"/>
</dbReference>
<proteinExistence type="predicted"/>
<reference evidence="2" key="1">
    <citation type="submission" date="2019-08" db="EMBL/GenBank/DDBJ databases">
        <authorList>
            <person name="Kucharzyk K."/>
            <person name="Murdoch R.W."/>
            <person name="Higgins S."/>
            <person name="Loffler F."/>
        </authorList>
    </citation>
    <scope>NUCLEOTIDE SEQUENCE</scope>
</reference>
<sequence length="278" mass="31813">MQSNKLLVSITGQILQWIVVVDRRTMDWLFVSREIDEALHDPNSHGQLLRWMNRQAQALSADEESANAELELTGRYGTQFFSVTVYPLHWHARSALAFVLTDVSSEKQHLCRLQEAAWYDTLTKVYNRFYGMEVLERWLKERADFVLCFVDIDNLKVVNDGFGHREGDHYILDIARGLQEFSEDAIVCRIGGDEFLLLAKGWRAEAAGTRMEELRSALVSRGKQTERAYERGMSYGIVAVEADCTLTAEQLLGLADERMYEYKRLHSCGPEAAPKAKQ</sequence>
<dbReference type="PANTHER" id="PTHR45138">
    <property type="entry name" value="REGULATORY COMPONENTS OF SENSORY TRANSDUCTION SYSTEM"/>
    <property type="match status" value="1"/>
</dbReference>
<dbReference type="GO" id="GO:1902201">
    <property type="term" value="P:negative regulation of bacterial-type flagellum-dependent cell motility"/>
    <property type="evidence" value="ECO:0007669"/>
    <property type="project" value="TreeGrafter"/>
</dbReference>
<dbReference type="SMART" id="SM00267">
    <property type="entry name" value="GGDEF"/>
    <property type="match status" value="1"/>
</dbReference>
<gene>
    <name evidence="2" type="ORF">SDC9_151370</name>
</gene>
<dbReference type="CDD" id="cd01949">
    <property type="entry name" value="GGDEF"/>
    <property type="match status" value="1"/>
</dbReference>
<dbReference type="EMBL" id="VSSQ01050068">
    <property type="protein sequence ID" value="MPN04134.1"/>
    <property type="molecule type" value="Genomic_DNA"/>
</dbReference>
<organism evidence="2">
    <name type="scientific">bioreactor metagenome</name>
    <dbReference type="NCBI Taxonomy" id="1076179"/>
    <lineage>
        <taxon>unclassified sequences</taxon>
        <taxon>metagenomes</taxon>
        <taxon>ecological metagenomes</taxon>
    </lineage>
</organism>
<name>A0A645EUG6_9ZZZZ</name>
<dbReference type="InterPro" id="IPR000160">
    <property type="entry name" value="GGDEF_dom"/>
</dbReference>
<dbReference type="NCBIfam" id="TIGR00254">
    <property type="entry name" value="GGDEF"/>
    <property type="match status" value="1"/>
</dbReference>
<protein>
    <recommendedName>
        <fullName evidence="1">GGDEF domain-containing protein</fullName>
    </recommendedName>
</protein>
<dbReference type="GO" id="GO:0052621">
    <property type="term" value="F:diguanylate cyclase activity"/>
    <property type="evidence" value="ECO:0007669"/>
    <property type="project" value="TreeGrafter"/>
</dbReference>
<dbReference type="InterPro" id="IPR043128">
    <property type="entry name" value="Rev_trsase/Diguanyl_cyclase"/>
</dbReference>
<dbReference type="InterPro" id="IPR050469">
    <property type="entry name" value="Diguanylate_Cyclase"/>
</dbReference>
<accession>A0A645EUG6</accession>
<dbReference type="Pfam" id="PF00990">
    <property type="entry name" value="GGDEF"/>
    <property type="match status" value="1"/>
</dbReference>
<dbReference type="GO" id="GO:0043709">
    <property type="term" value="P:cell adhesion involved in single-species biofilm formation"/>
    <property type="evidence" value="ECO:0007669"/>
    <property type="project" value="TreeGrafter"/>
</dbReference>
<feature type="domain" description="GGDEF" evidence="1">
    <location>
        <begin position="143"/>
        <end position="278"/>
    </location>
</feature>